<protein>
    <recommendedName>
        <fullName evidence="3">Branched-chain amino acid ABC transporter permease</fullName>
    </recommendedName>
</protein>
<evidence type="ECO:0000313" key="2">
    <source>
        <dbReference type="EMBL" id="DAD95960.1"/>
    </source>
</evidence>
<organism evidence="2">
    <name type="scientific">Siphoviridae sp. ctGMq5</name>
    <dbReference type="NCBI Taxonomy" id="2826220"/>
    <lineage>
        <taxon>Viruses</taxon>
        <taxon>Duplodnaviria</taxon>
        <taxon>Heunggongvirae</taxon>
        <taxon>Uroviricota</taxon>
        <taxon>Caudoviricetes</taxon>
    </lineage>
</organism>
<name>A0A8S5NP07_9CAUD</name>
<keyword evidence="1" id="KW-0812">Transmembrane</keyword>
<feature type="transmembrane region" description="Helical" evidence="1">
    <location>
        <begin position="6"/>
        <end position="29"/>
    </location>
</feature>
<evidence type="ECO:0008006" key="3">
    <source>
        <dbReference type="Google" id="ProtNLM"/>
    </source>
</evidence>
<keyword evidence="1" id="KW-1133">Transmembrane helix</keyword>
<reference evidence="2" key="1">
    <citation type="journal article" date="2021" name="Proc. Natl. Acad. Sci. U.S.A.">
        <title>A Catalog of Tens of Thousands of Viruses from Human Metagenomes Reveals Hidden Associations with Chronic Diseases.</title>
        <authorList>
            <person name="Tisza M.J."/>
            <person name="Buck C.B."/>
        </authorList>
    </citation>
    <scope>NUCLEOTIDE SEQUENCE</scope>
    <source>
        <strain evidence="2">CtGMq5</strain>
    </source>
</reference>
<keyword evidence="1" id="KW-0472">Membrane</keyword>
<evidence type="ECO:0000256" key="1">
    <source>
        <dbReference type="SAM" id="Phobius"/>
    </source>
</evidence>
<accession>A0A8S5NP07</accession>
<dbReference type="EMBL" id="BK015206">
    <property type="protein sequence ID" value="DAD95960.1"/>
    <property type="molecule type" value="Genomic_DNA"/>
</dbReference>
<proteinExistence type="predicted"/>
<sequence length="92" mass="10352">MYIDQSTIITAASVITAITVIFSVVFAIYRWYLKQNHQDVEIKALKKEQCLLTYGVLACLKGLKEQGCNGPVTEAIDKIEKHVNQAAHEQEE</sequence>